<dbReference type="SUPFAM" id="SSF118215">
    <property type="entry name" value="Proton glutamate symport protein"/>
    <property type="match status" value="1"/>
</dbReference>
<dbReference type="GO" id="GO:0015293">
    <property type="term" value="F:symporter activity"/>
    <property type="evidence" value="ECO:0007669"/>
    <property type="project" value="UniProtKB-KW"/>
</dbReference>
<dbReference type="Gene3D" id="1.10.3860.10">
    <property type="entry name" value="Sodium:dicarboxylate symporter"/>
    <property type="match status" value="1"/>
</dbReference>
<dbReference type="STRING" id="1291379.TPE_0759"/>
<feature type="transmembrane region" description="Helical" evidence="7">
    <location>
        <begin position="241"/>
        <end position="262"/>
    </location>
</feature>
<proteinExistence type="predicted"/>
<evidence type="ECO:0000256" key="4">
    <source>
        <dbReference type="ARBA" id="ARBA00022692"/>
    </source>
</evidence>
<dbReference type="PRINTS" id="PR00173">
    <property type="entry name" value="EDTRNSPORT"/>
</dbReference>
<dbReference type="PATRIC" id="fig|1291379.3.peg.755"/>
<evidence type="ECO:0000313" key="8">
    <source>
        <dbReference type="EMBL" id="AGT43255.1"/>
    </source>
</evidence>
<evidence type="ECO:0000313" key="9">
    <source>
        <dbReference type="Proteomes" id="UP000015620"/>
    </source>
</evidence>
<dbReference type="PANTHER" id="PTHR42865:SF7">
    <property type="entry name" value="PROTON_GLUTAMATE-ASPARTATE SYMPORTER"/>
    <property type="match status" value="1"/>
</dbReference>
<feature type="transmembrane region" description="Helical" evidence="7">
    <location>
        <begin position="57"/>
        <end position="80"/>
    </location>
</feature>
<keyword evidence="4 7" id="KW-0812">Transmembrane</keyword>
<keyword evidence="9" id="KW-1185">Reference proteome</keyword>
<evidence type="ECO:0000256" key="2">
    <source>
        <dbReference type="ARBA" id="ARBA00022448"/>
    </source>
</evidence>
<evidence type="ECO:0000256" key="3">
    <source>
        <dbReference type="ARBA" id="ARBA00022475"/>
    </source>
</evidence>
<dbReference type="AlphaFoldDB" id="S5ZT12"/>
<evidence type="ECO:0000256" key="1">
    <source>
        <dbReference type="ARBA" id="ARBA00004651"/>
    </source>
</evidence>
<evidence type="ECO:0000256" key="6">
    <source>
        <dbReference type="ARBA" id="ARBA00023136"/>
    </source>
</evidence>
<dbReference type="KEGG" id="tped:TPE_0759"/>
<organism evidence="8 9">
    <name type="scientific">Treponema pedis str. T A4</name>
    <dbReference type="NCBI Taxonomy" id="1291379"/>
    <lineage>
        <taxon>Bacteria</taxon>
        <taxon>Pseudomonadati</taxon>
        <taxon>Spirochaetota</taxon>
        <taxon>Spirochaetia</taxon>
        <taxon>Spirochaetales</taxon>
        <taxon>Treponemataceae</taxon>
        <taxon>Treponema</taxon>
    </lineage>
</organism>
<dbReference type="InterPro" id="IPR036458">
    <property type="entry name" value="Na:dicarbo_symporter_sf"/>
</dbReference>
<feature type="transmembrane region" description="Helical" evidence="7">
    <location>
        <begin position="388"/>
        <end position="406"/>
    </location>
</feature>
<feature type="transmembrane region" description="Helical" evidence="7">
    <location>
        <begin position="92"/>
        <end position="114"/>
    </location>
</feature>
<protein>
    <submittedName>
        <fullName evidence="8">Sodium/dicarboxylate symporter</fullName>
    </submittedName>
</protein>
<dbReference type="Proteomes" id="UP000015620">
    <property type="component" value="Chromosome"/>
</dbReference>
<evidence type="ECO:0000256" key="7">
    <source>
        <dbReference type="SAM" id="Phobius"/>
    </source>
</evidence>
<sequence>MLKWCYAFNRRNLMNKKLVWMILGAFILGLAAGIILWQSGVNIDGYVSWVQPFGQILVSMLKMIVIPVILLSLISGAASLPTKEFGKIGIKVIIWYFITSLFAAIVGSFLAVAFNPGAGTSHTEWAALMKSAAGEVNPASAGSLADVFLSMFQNPFQALAQGNFLAIIVFSIAFGIALKIISENENRKLREGAAQFLNIIETCKETVFKMVDWILAYSPIGVFCLTSVNFAQYGSSLFGPYIMLTLGVVIGIIVMVFAVYPIMIAVSTRKNPITVMLKLREPMLTSFVTRSSAATLPVSLRTAKEELRISDNLSSFSLPLGSTVNMDGVCVHLPMFAVLAANMFGAEMGFIPLLVLVITTVLASVGAGGVPGGSLMLLFIILQNMNLGADQIAIIVGLALGINPILDMFETMNNVTGDLVCTYCVAEMSNMIEDKEVNKN</sequence>
<dbReference type="EMBL" id="CP004120">
    <property type="protein sequence ID" value="AGT43255.1"/>
    <property type="molecule type" value="Genomic_DNA"/>
</dbReference>
<dbReference type="PANTHER" id="PTHR42865">
    <property type="entry name" value="PROTON/GLUTAMATE-ASPARTATE SYMPORTER"/>
    <property type="match status" value="1"/>
</dbReference>
<accession>S5ZT12</accession>
<feature type="transmembrane region" description="Helical" evidence="7">
    <location>
        <begin position="353"/>
        <end position="382"/>
    </location>
</feature>
<feature type="transmembrane region" description="Helical" evidence="7">
    <location>
        <begin position="214"/>
        <end position="235"/>
    </location>
</feature>
<dbReference type="GO" id="GO:0005886">
    <property type="term" value="C:plasma membrane"/>
    <property type="evidence" value="ECO:0007669"/>
    <property type="project" value="UniProtKB-SubCell"/>
</dbReference>
<feature type="transmembrane region" description="Helical" evidence="7">
    <location>
        <begin position="18"/>
        <end position="37"/>
    </location>
</feature>
<keyword evidence="2" id="KW-0813">Transport</keyword>
<dbReference type="InterPro" id="IPR001991">
    <property type="entry name" value="Na-dicarboxylate_symporter"/>
</dbReference>
<keyword evidence="6 7" id="KW-0472">Membrane</keyword>
<keyword evidence="5 7" id="KW-1133">Transmembrane helix</keyword>
<name>S5ZT12_9SPIR</name>
<dbReference type="HOGENOM" id="CLU_019375_7_1_12"/>
<keyword evidence="3" id="KW-1003">Cell membrane</keyword>
<comment type="subcellular location">
    <subcellularLocation>
        <location evidence="1">Cell membrane</location>
        <topology evidence="1">Multi-pass membrane protein</topology>
    </subcellularLocation>
</comment>
<feature type="transmembrane region" description="Helical" evidence="7">
    <location>
        <begin position="158"/>
        <end position="181"/>
    </location>
</feature>
<dbReference type="Pfam" id="PF00375">
    <property type="entry name" value="SDF"/>
    <property type="match status" value="1"/>
</dbReference>
<gene>
    <name evidence="8" type="ORF">TPE_0759</name>
</gene>
<reference evidence="8 9" key="1">
    <citation type="journal article" date="2013" name="PLoS ONE">
        <title>Genome-Wide Relatedness of Treponema pedis, from Gingiva and Necrotic Skin Lesions of Pigs, with the Human Oral Pathogen Treponema denticola.</title>
        <authorList>
            <person name="Svartstrom O."/>
            <person name="Mushtaq M."/>
            <person name="Pringle M."/>
            <person name="Segerman B."/>
        </authorList>
    </citation>
    <scope>NUCLEOTIDE SEQUENCE [LARGE SCALE GENOMIC DNA]</scope>
    <source>
        <strain evidence="8">T A4</strain>
    </source>
</reference>
<evidence type="ECO:0000256" key="5">
    <source>
        <dbReference type="ARBA" id="ARBA00022989"/>
    </source>
</evidence>